<dbReference type="EMBL" id="CP107052">
    <property type="protein sequence ID" value="UYH50824.1"/>
    <property type="molecule type" value="Genomic_DNA"/>
</dbReference>
<sequence>MSIIQAAGPALRRVHVCVGGIWRRASRTVIDDDGTARVEHDDIPVRLQVQAATSAEISLLDKLPRQAEHRIVYIQHPIQPLSASRQRGGDMIRFFGADWRVTQVLEVWDQEGWSKLIVTRQSDIDAPMRMETTKASIAHVSQSGKGLTSGFRTGSEPYASLRRHAVGRQGVASPPSGTA</sequence>
<organism evidence="1 2">
    <name type="scientific">Candidatus Kirkpatrickella diaphorinae</name>
    <dbReference type="NCBI Taxonomy" id="2984322"/>
    <lineage>
        <taxon>Bacteria</taxon>
        <taxon>Pseudomonadati</taxon>
        <taxon>Pseudomonadota</taxon>
        <taxon>Alphaproteobacteria</taxon>
        <taxon>Acetobacterales</taxon>
        <taxon>Acetobacteraceae</taxon>
        <taxon>Candidatus Kirkpatrickella</taxon>
    </lineage>
</organism>
<reference evidence="1" key="1">
    <citation type="submission" date="2022-10" db="EMBL/GenBank/DDBJ databases">
        <title>Candidatus Kirkpatrella diaphorinas gen. nov., sp. nov., an uncultured endosymbiont identified in a population of Diaphorina citri from Hawaii.</title>
        <authorList>
            <person name="Henry E.M."/>
            <person name="Carlson C.R."/>
            <person name="Kuo Y.-W."/>
        </authorList>
    </citation>
    <scope>NUCLEOTIDE SEQUENCE</scope>
    <source>
        <strain evidence="1">CADCRV1</strain>
    </source>
</reference>
<keyword evidence="2" id="KW-1185">Reference proteome</keyword>
<accession>A0ABY6GH33</accession>
<proteinExistence type="predicted"/>
<gene>
    <name evidence="1" type="ORF">N5W20_06855</name>
</gene>
<name>A0ABY6GH33_9PROT</name>
<protein>
    <submittedName>
        <fullName evidence="1">Uncharacterized protein</fullName>
    </submittedName>
</protein>
<evidence type="ECO:0000313" key="1">
    <source>
        <dbReference type="EMBL" id="UYH50824.1"/>
    </source>
</evidence>
<dbReference type="RefSeq" id="WP_319806415.1">
    <property type="nucleotide sequence ID" value="NZ_CP107052.1"/>
</dbReference>
<dbReference type="Proteomes" id="UP001163831">
    <property type="component" value="Chromosome"/>
</dbReference>
<evidence type="ECO:0000313" key="2">
    <source>
        <dbReference type="Proteomes" id="UP001163831"/>
    </source>
</evidence>